<comment type="caution">
    <text evidence="1">The sequence shown here is derived from an EMBL/GenBank/DDBJ whole genome shotgun (WGS) entry which is preliminary data.</text>
</comment>
<organism evidence="1">
    <name type="scientific">gut metagenome</name>
    <dbReference type="NCBI Taxonomy" id="749906"/>
    <lineage>
        <taxon>unclassified sequences</taxon>
        <taxon>metagenomes</taxon>
        <taxon>organismal metagenomes</taxon>
    </lineage>
</organism>
<dbReference type="AlphaFoldDB" id="J9GK64"/>
<evidence type="ECO:0000313" key="1">
    <source>
        <dbReference type="EMBL" id="EJX08152.1"/>
    </source>
</evidence>
<gene>
    <name evidence="1" type="ORF">EVA_03740</name>
</gene>
<protein>
    <submittedName>
        <fullName evidence="1">Uncharacterized protein</fullName>
    </submittedName>
</protein>
<name>J9GK64_9ZZZZ</name>
<sequence>MANGHTSIIYKGAMRTKVALLLFHTPKVQLHFLRSRRLLGNSPKWLCQNVDSSIKPKDNFNPKKICTGNP</sequence>
<proteinExistence type="predicted"/>
<reference evidence="1" key="1">
    <citation type="journal article" date="2012" name="PLoS ONE">
        <title>Gene sets for utilization of primary and secondary nutrition supplies in the distal gut of endangered iberian lynx.</title>
        <authorList>
            <person name="Alcaide M."/>
            <person name="Messina E."/>
            <person name="Richter M."/>
            <person name="Bargiela R."/>
            <person name="Peplies J."/>
            <person name="Huws S.A."/>
            <person name="Newbold C.J."/>
            <person name="Golyshin P.N."/>
            <person name="Simon M.A."/>
            <person name="Lopez G."/>
            <person name="Yakimov M.M."/>
            <person name="Ferrer M."/>
        </authorList>
    </citation>
    <scope>NUCLEOTIDE SEQUENCE</scope>
</reference>
<dbReference type="EMBL" id="AMCI01000693">
    <property type="protein sequence ID" value="EJX08152.1"/>
    <property type="molecule type" value="Genomic_DNA"/>
</dbReference>
<accession>J9GK64</accession>